<sequence length="276" mass="30122">MTTSSVLYRPSGFTAPVLSGPRYSLVVSTEASDRQAAQRLRYRVFSGEPGFRIPDAGDGSDADRFDEFCDHVLVRDRVTDDVVGCYRMLPPEAAREAGGYYTATEFDLSALDPHGRGLVEMGRACVDPAHRSGSVLTLMWAGILHYLEATGHNEVVGCVSVPMRTTPDEPEASNVRAVRDLLLERHAVEPAARVRPLNPVVVDGHPLDEIAPLPRPVVPPLLRGYLRLGARICGEPAHDPDFGVADFVAVLAVDRADTRYLARLRAVAERAERGSR</sequence>
<reference evidence="7" key="1">
    <citation type="submission" date="2015-01" db="EMBL/GenBank/DDBJ databases">
        <title>Draft genome sequence of Rhodococcus pyridinivorans strain KG-16, a hydrocarbon-degrading bacterium.</title>
        <authorList>
            <person name="Aggarwal R.K."/>
            <person name="Dawar C."/>
        </authorList>
    </citation>
    <scope>NUCLEOTIDE SEQUENCE [LARGE SCALE GENOMIC DNA]</scope>
    <source>
        <strain evidence="7">KG-16</strain>
    </source>
</reference>
<evidence type="ECO:0000313" key="6">
    <source>
        <dbReference type="EMBL" id="KSZ59322.1"/>
    </source>
</evidence>
<comment type="caution">
    <text evidence="6">The sequence shown here is derived from an EMBL/GenBank/DDBJ whole genome shotgun (WGS) entry which is preliminary data.</text>
</comment>
<dbReference type="InterPro" id="IPR052351">
    <property type="entry name" value="Ornithine_N-alpha-AT"/>
</dbReference>
<accession>A0A0V9UMV3</accession>
<keyword evidence="2" id="KW-0444">Lipid biosynthesis</keyword>
<evidence type="ECO:0000256" key="5">
    <source>
        <dbReference type="ARBA" id="ARBA00023315"/>
    </source>
</evidence>
<dbReference type="PANTHER" id="PTHR37323:SF1">
    <property type="entry name" value="L-ORNITHINE N(ALPHA)-ACYLTRANSFERASE"/>
    <property type="match status" value="1"/>
</dbReference>
<evidence type="ECO:0000313" key="7">
    <source>
        <dbReference type="Proteomes" id="UP000053060"/>
    </source>
</evidence>
<keyword evidence="5" id="KW-0012">Acyltransferase</keyword>
<dbReference type="SUPFAM" id="SSF55729">
    <property type="entry name" value="Acyl-CoA N-acyltransferases (Nat)"/>
    <property type="match status" value="1"/>
</dbReference>
<dbReference type="EMBL" id="AZXY01000003">
    <property type="protein sequence ID" value="KSZ59322.1"/>
    <property type="molecule type" value="Genomic_DNA"/>
</dbReference>
<reference evidence="6 7" key="2">
    <citation type="journal article" date="2016" name="Genome Announc.">
        <title>Draft Genome Sequence of a Versatile Hydrocarbon-Degrading Bacterium, Rhodococcus pyridinivorans Strain KG-16, Collected from Oil Fields in India.</title>
        <authorList>
            <person name="Aggarwal R.K."/>
            <person name="Dawar C."/>
            <person name="Phanindranath R."/>
            <person name="Mutnuri L."/>
            <person name="Dayal A.M."/>
        </authorList>
    </citation>
    <scope>NUCLEOTIDE SEQUENCE [LARGE SCALE GENOMIC DNA]</scope>
    <source>
        <strain evidence="6 7">KG-16</strain>
    </source>
</reference>
<name>A0A0V9UMV3_9NOCA</name>
<dbReference type="PATRIC" id="fig|1441730.3.peg.1729"/>
<dbReference type="Pfam" id="PF13444">
    <property type="entry name" value="Acetyltransf_5"/>
    <property type="match status" value="1"/>
</dbReference>
<dbReference type="InterPro" id="IPR016181">
    <property type="entry name" value="Acyl_CoA_acyltransferase"/>
</dbReference>
<dbReference type="Gene3D" id="3.40.630.30">
    <property type="match status" value="1"/>
</dbReference>
<dbReference type="GO" id="GO:0016746">
    <property type="term" value="F:acyltransferase activity"/>
    <property type="evidence" value="ECO:0007669"/>
    <property type="project" value="UniProtKB-KW"/>
</dbReference>
<dbReference type="RefSeq" id="WP_060651427.1">
    <property type="nucleotide sequence ID" value="NZ_AZXY01000003.1"/>
</dbReference>
<proteinExistence type="predicted"/>
<protein>
    <submittedName>
        <fullName evidence="6">Phosphohistidine phosphatase</fullName>
    </submittedName>
</protein>
<dbReference type="AlphaFoldDB" id="A0A0V9UMV3"/>
<evidence type="ECO:0000256" key="2">
    <source>
        <dbReference type="ARBA" id="ARBA00022516"/>
    </source>
</evidence>
<keyword evidence="3" id="KW-0808">Transferase</keyword>
<comment type="pathway">
    <text evidence="1">Lipid metabolism.</text>
</comment>
<dbReference type="Proteomes" id="UP000053060">
    <property type="component" value="Unassembled WGS sequence"/>
</dbReference>
<gene>
    <name evidence="6" type="ORF">Z045_08280</name>
</gene>
<organism evidence="6 7">
    <name type="scientific">Rhodococcus pyridinivorans KG-16</name>
    <dbReference type="NCBI Taxonomy" id="1441730"/>
    <lineage>
        <taxon>Bacteria</taxon>
        <taxon>Bacillati</taxon>
        <taxon>Actinomycetota</taxon>
        <taxon>Actinomycetes</taxon>
        <taxon>Mycobacteriales</taxon>
        <taxon>Nocardiaceae</taxon>
        <taxon>Rhodococcus</taxon>
    </lineage>
</organism>
<keyword evidence="4" id="KW-0443">Lipid metabolism</keyword>
<dbReference type="PANTHER" id="PTHR37323">
    <property type="entry name" value="GCN5-RELATED N-ACETYLTRANSFERASE"/>
    <property type="match status" value="1"/>
</dbReference>
<evidence type="ECO:0000256" key="4">
    <source>
        <dbReference type="ARBA" id="ARBA00023098"/>
    </source>
</evidence>
<evidence type="ECO:0000256" key="1">
    <source>
        <dbReference type="ARBA" id="ARBA00005189"/>
    </source>
</evidence>
<dbReference type="GO" id="GO:0006629">
    <property type="term" value="P:lipid metabolic process"/>
    <property type="evidence" value="ECO:0007669"/>
    <property type="project" value="UniProtKB-KW"/>
</dbReference>
<evidence type="ECO:0000256" key="3">
    <source>
        <dbReference type="ARBA" id="ARBA00022679"/>
    </source>
</evidence>